<sequence length="59" mass="6616">MDGAVRNGCTSRAMNQAAYCNRLDVIKFLRNNRAEGFPYTAIHHAAFTKSSNTFIRHAV</sequence>
<evidence type="ECO:0000313" key="2">
    <source>
        <dbReference type="Proteomes" id="UP000243217"/>
    </source>
</evidence>
<proteinExistence type="predicted"/>
<keyword evidence="2" id="KW-1185">Reference proteome</keyword>
<dbReference type="EMBL" id="JNBS01002960">
    <property type="protein sequence ID" value="OQR88883.1"/>
    <property type="molecule type" value="Genomic_DNA"/>
</dbReference>
<dbReference type="AlphaFoldDB" id="A0A1V9YTH9"/>
<accession>A0A1V9YTH9</accession>
<name>A0A1V9YTH9_9STRA</name>
<organism evidence="1 2">
    <name type="scientific">Thraustotheca clavata</name>
    <dbReference type="NCBI Taxonomy" id="74557"/>
    <lineage>
        <taxon>Eukaryota</taxon>
        <taxon>Sar</taxon>
        <taxon>Stramenopiles</taxon>
        <taxon>Oomycota</taxon>
        <taxon>Saprolegniomycetes</taxon>
        <taxon>Saprolegniales</taxon>
        <taxon>Achlyaceae</taxon>
        <taxon>Thraustotheca</taxon>
    </lineage>
</organism>
<comment type="caution">
    <text evidence="1">The sequence shown here is derived from an EMBL/GenBank/DDBJ whole genome shotgun (WGS) entry which is preliminary data.</text>
</comment>
<reference evidence="1 2" key="1">
    <citation type="journal article" date="2014" name="Genome Biol. Evol.">
        <title>The secreted proteins of Achlya hypogyna and Thraustotheca clavata identify the ancestral oomycete secretome and reveal gene acquisitions by horizontal gene transfer.</title>
        <authorList>
            <person name="Misner I."/>
            <person name="Blouin N."/>
            <person name="Leonard G."/>
            <person name="Richards T.A."/>
            <person name="Lane C.E."/>
        </authorList>
    </citation>
    <scope>NUCLEOTIDE SEQUENCE [LARGE SCALE GENOMIC DNA]</scope>
    <source>
        <strain evidence="1 2">ATCC 34112</strain>
    </source>
</reference>
<dbReference type="Proteomes" id="UP000243217">
    <property type="component" value="Unassembled WGS sequence"/>
</dbReference>
<gene>
    <name evidence="1" type="ORF">THRCLA_22782</name>
</gene>
<protein>
    <recommendedName>
        <fullName evidence="3">Ankyrin repeat protein</fullName>
    </recommendedName>
</protein>
<evidence type="ECO:0000313" key="1">
    <source>
        <dbReference type="EMBL" id="OQR88883.1"/>
    </source>
</evidence>
<evidence type="ECO:0008006" key="3">
    <source>
        <dbReference type="Google" id="ProtNLM"/>
    </source>
</evidence>